<dbReference type="InterPro" id="IPR001759">
    <property type="entry name" value="PTX_dom"/>
</dbReference>
<dbReference type="PROSITE" id="PS51828">
    <property type="entry name" value="PTX_2"/>
    <property type="match status" value="1"/>
</dbReference>
<evidence type="ECO:0000313" key="3">
    <source>
        <dbReference type="EMBL" id="CAH3118586.1"/>
    </source>
</evidence>
<name>A0AAU9WM43_9CNID</name>
<evidence type="ECO:0000259" key="2">
    <source>
        <dbReference type="PROSITE" id="PS51828"/>
    </source>
</evidence>
<gene>
    <name evidence="3" type="ORF">PMEA_00007397</name>
</gene>
<evidence type="ECO:0000313" key="4">
    <source>
        <dbReference type="Proteomes" id="UP001159428"/>
    </source>
</evidence>
<dbReference type="SUPFAM" id="SSF49899">
    <property type="entry name" value="Concanavalin A-like lectins/glucanases"/>
    <property type="match status" value="1"/>
</dbReference>
<dbReference type="InterPro" id="IPR013320">
    <property type="entry name" value="ConA-like_dom_sf"/>
</dbReference>
<keyword evidence="4" id="KW-1185">Reference proteome</keyword>
<comment type="caution">
    <text evidence="1">Lacks conserved residue(s) required for the propagation of feature annotation.</text>
</comment>
<dbReference type="AlphaFoldDB" id="A0AAU9WM43"/>
<comment type="caution">
    <text evidence="3">The sequence shown here is derived from an EMBL/GenBank/DDBJ whole genome shotgun (WGS) entry which is preliminary data.</text>
</comment>
<proteinExistence type="predicted"/>
<dbReference type="Gene3D" id="2.60.120.200">
    <property type="match status" value="1"/>
</dbReference>
<dbReference type="EMBL" id="CALNXJ010000016">
    <property type="protein sequence ID" value="CAH3118586.1"/>
    <property type="molecule type" value="Genomic_DNA"/>
</dbReference>
<accession>A0AAU9WM43</accession>
<sequence>MDSMYKAFETLPKRLDSLDVNIGRKLDLVNVHIKNASQRTTALEMQDNQDSMFKAIEALSKRLDSLGTNMERKLDLVNVNVMNMSERTTTLEMKGILALINKTIEAWYASPHSFNKSVVRKLDVVIKSIEELSLQFKNTSETIKALAMQGIFWNIPEHFMNVTIFSSRVSCCCCWKTLEKTVSLGHLLTISIVLSLGDTLYSLYNKEVEFVGLHNSSVAGYTLQFLHKGNKDHVIITRGMPNLSAVTVCLWIKTTDNGNGGTPLSYVVSGARNELLLFDYRNFEVYINNHGRFEYFI</sequence>
<evidence type="ECO:0000256" key="1">
    <source>
        <dbReference type="PROSITE-ProRule" id="PRU01172"/>
    </source>
</evidence>
<feature type="domain" description="Pentraxin (PTX)" evidence="2">
    <location>
        <begin position="219"/>
        <end position="297"/>
    </location>
</feature>
<organism evidence="3 4">
    <name type="scientific">Pocillopora meandrina</name>
    <dbReference type="NCBI Taxonomy" id="46732"/>
    <lineage>
        <taxon>Eukaryota</taxon>
        <taxon>Metazoa</taxon>
        <taxon>Cnidaria</taxon>
        <taxon>Anthozoa</taxon>
        <taxon>Hexacorallia</taxon>
        <taxon>Scleractinia</taxon>
        <taxon>Astrocoeniina</taxon>
        <taxon>Pocilloporidae</taxon>
        <taxon>Pocillopora</taxon>
    </lineage>
</organism>
<reference evidence="3 4" key="1">
    <citation type="submission" date="2022-05" db="EMBL/GenBank/DDBJ databases">
        <authorList>
            <consortium name="Genoscope - CEA"/>
            <person name="William W."/>
        </authorList>
    </citation>
    <scope>NUCLEOTIDE SEQUENCE [LARGE SCALE GENOMIC DNA]</scope>
</reference>
<protein>
    <recommendedName>
        <fullName evidence="2">Pentraxin (PTX) domain-containing protein</fullName>
    </recommendedName>
</protein>
<dbReference type="Proteomes" id="UP001159428">
    <property type="component" value="Unassembled WGS sequence"/>
</dbReference>